<dbReference type="RefSeq" id="WP_269572213.1">
    <property type="nucleotide sequence ID" value="NZ_JAPWIU010000073.1"/>
</dbReference>
<proteinExistence type="predicted"/>
<dbReference type="Proteomes" id="UP000042997">
    <property type="component" value="Unassembled WGS sequence"/>
</dbReference>
<evidence type="ECO:0000313" key="1">
    <source>
        <dbReference type="EMBL" id="CDZ89008.1"/>
    </source>
</evidence>
<sequence>MIEYATTVSQRQLLAEMKAQHDKPANRVVRDGKTICRACGYDWDRYTHGC</sequence>
<organism evidence="1 2">
    <name type="scientific">Rhodococcus ruber</name>
    <dbReference type="NCBI Taxonomy" id="1830"/>
    <lineage>
        <taxon>Bacteria</taxon>
        <taxon>Bacillati</taxon>
        <taxon>Actinomycetota</taxon>
        <taxon>Actinomycetes</taxon>
        <taxon>Mycobacteriales</taxon>
        <taxon>Nocardiaceae</taxon>
        <taxon>Rhodococcus</taxon>
    </lineage>
</organism>
<accession>A0A098BJY7</accession>
<dbReference type="AlphaFoldDB" id="A0A098BJY7"/>
<reference evidence="1 2" key="1">
    <citation type="journal article" date="2014" name="Genome Announc.">
        <title>Draft Genome Sequence of Propane- and Butane-Oxidizing Actinobacterium Rhodococcus ruber IEGM 231.</title>
        <authorList>
            <person name="Ivshina I.B."/>
            <person name="Kuyukina M.S."/>
            <person name="Krivoruchko A.V."/>
            <person name="Barbe V."/>
            <person name="Fischer C."/>
        </authorList>
    </citation>
    <scope>NUCLEOTIDE SEQUENCE [LARGE SCALE GENOMIC DNA]</scope>
</reference>
<protein>
    <submittedName>
        <fullName evidence="1">Uncharacterized protein</fullName>
    </submittedName>
</protein>
<gene>
    <name evidence="1" type="ORF">RHRU231_450175</name>
</gene>
<dbReference type="EMBL" id="CCSD01000056">
    <property type="protein sequence ID" value="CDZ89008.1"/>
    <property type="molecule type" value="Genomic_DNA"/>
</dbReference>
<evidence type="ECO:0000313" key="2">
    <source>
        <dbReference type="Proteomes" id="UP000042997"/>
    </source>
</evidence>
<name>A0A098BJY7_9NOCA</name>